<dbReference type="OrthoDB" id="9814913at2"/>
<comment type="cofactor">
    <cofactor evidence="4">
        <name>Mg(2+)</name>
        <dbReference type="ChEBI" id="CHEBI:18420"/>
    </cofactor>
</comment>
<dbReference type="AlphaFoldDB" id="A0A286GWG8"/>
<dbReference type="UniPathway" id="UPA00299"/>
<evidence type="ECO:0000256" key="3">
    <source>
        <dbReference type="ARBA" id="ARBA00022801"/>
    </source>
</evidence>
<reference evidence="6" key="1">
    <citation type="submission" date="2017-09" db="EMBL/GenBank/DDBJ databases">
        <authorList>
            <person name="Varghese N."/>
            <person name="Submissions S."/>
        </authorList>
    </citation>
    <scope>NUCLEOTIDE SEQUENCE [LARGE SCALE GENOMIC DNA]</scope>
    <source>
        <strain evidence="6">USBA 140</strain>
    </source>
</reference>
<dbReference type="PANTHER" id="PTHR43768:SF3">
    <property type="entry name" value="TREHALOSE 6-PHOSPHATE PHOSPHATASE"/>
    <property type="match status" value="1"/>
</dbReference>
<evidence type="ECO:0000256" key="4">
    <source>
        <dbReference type="RuleBase" id="RU361117"/>
    </source>
</evidence>
<comment type="similarity">
    <text evidence="2 4">Belongs to the trehalose phosphatase family.</text>
</comment>
<dbReference type="RefSeq" id="WP_097280893.1">
    <property type="nucleotide sequence ID" value="NZ_OCNJ01000010.1"/>
</dbReference>
<name>A0A286GWG8_9PROT</name>
<dbReference type="Gene3D" id="3.40.50.1000">
    <property type="entry name" value="HAD superfamily/HAD-like"/>
    <property type="match status" value="1"/>
</dbReference>
<organism evidence="5 6">
    <name type="scientific">Caenispirillum bisanense</name>
    <dbReference type="NCBI Taxonomy" id="414052"/>
    <lineage>
        <taxon>Bacteria</taxon>
        <taxon>Pseudomonadati</taxon>
        <taxon>Pseudomonadota</taxon>
        <taxon>Alphaproteobacteria</taxon>
        <taxon>Rhodospirillales</taxon>
        <taxon>Novispirillaceae</taxon>
        <taxon>Caenispirillum</taxon>
    </lineage>
</organism>
<keyword evidence="6" id="KW-1185">Reference proteome</keyword>
<dbReference type="EMBL" id="OCNJ01000010">
    <property type="protein sequence ID" value="SOD99870.1"/>
    <property type="molecule type" value="Genomic_DNA"/>
</dbReference>
<dbReference type="Pfam" id="PF02358">
    <property type="entry name" value="Trehalose_PPase"/>
    <property type="match status" value="1"/>
</dbReference>
<evidence type="ECO:0000313" key="5">
    <source>
        <dbReference type="EMBL" id="SOD99870.1"/>
    </source>
</evidence>
<dbReference type="InterPro" id="IPR023214">
    <property type="entry name" value="HAD_sf"/>
</dbReference>
<dbReference type="PANTHER" id="PTHR43768">
    <property type="entry name" value="TREHALOSE 6-PHOSPHATE PHOSPHATASE"/>
    <property type="match status" value="1"/>
</dbReference>
<dbReference type="GO" id="GO:0005992">
    <property type="term" value="P:trehalose biosynthetic process"/>
    <property type="evidence" value="ECO:0007669"/>
    <property type="project" value="UniProtKB-UniPathway"/>
</dbReference>
<gene>
    <name evidence="5" type="ORF">SAMN05421508_11054</name>
</gene>
<dbReference type="InterPro" id="IPR044651">
    <property type="entry name" value="OTSB-like"/>
</dbReference>
<dbReference type="InterPro" id="IPR003337">
    <property type="entry name" value="Trehalose_PPase"/>
</dbReference>
<accession>A0A286GWG8</accession>
<dbReference type="NCBIfam" id="TIGR00685">
    <property type="entry name" value="T6PP"/>
    <property type="match status" value="1"/>
</dbReference>
<comment type="pathway">
    <text evidence="1 4">Glycan biosynthesis; trehalose biosynthesis.</text>
</comment>
<dbReference type="GO" id="GO:0004805">
    <property type="term" value="F:trehalose-phosphatase activity"/>
    <property type="evidence" value="ECO:0007669"/>
    <property type="project" value="UniProtKB-EC"/>
</dbReference>
<dbReference type="InterPro" id="IPR006379">
    <property type="entry name" value="HAD-SF_hydro_IIB"/>
</dbReference>
<keyword evidence="3 4" id="KW-0378">Hydrolase</keyword>
<protein>
    <recommendedName>
        <fullName evidence="4">Trehalose 6-phosphate phosphatase</fullName>
        <ecNumber evidence="4">3.1.3.12</ecNumber>
    </recommendedName>
</protein>
<keyword evidence="4" id="KW-0460">Magnesium</keyword>
<keyword evidence="4" id="KW-0479">Metal-binding</keyword>
<proteinExistence type="inferred from homology"/>
<sequence length="285" mass="30421">MSDTFTHRRVADVPHALDDPQALAAALGGRTPALFLDYDGTLTPIVPRPEDAVLSDAARAVVRRVAAVLPVAVVSGRDRPDVERLVAIDGLIYAGSHGFDVEVPGGGTLENPVSGDWSQTLDAAERALHAGLDAIDGAQVERKKFSIAAHYRRIADADYPAFRAVLDEVGGRFPDLKEKPGKKVFELQPAIDWHKGKCVLWLLQALDLDRPDVAPLFLGDDVTDEDAFRALQTVDGGLGILCADPAEDPARETAAAFRVDDPDQILTLLARLAGLAEAGGEEDAP</sequence>
<comment type="catalytic activity">
    <reaction evidence="4">
        <text>alpha,alpha-trehalose 6-phosphate + H2O = alpha,alpha-trehalose + phosphate</text>
        <dbReference type="Rhea" id="RHEA:23420"/>
        <dbReference type="ChEBI" id="CHEBI:15377"/>
        <dbReference type="ChEBI" id="CHEBI:16551"/>
        <dbReference type="ChEBI" id="CHEBI:43474"/>
        <dbReference type="ChEBI" id="CHEBI:58429"/>
        <dbReference type="EC" id="3.1.3.12"/>
    </reaction>
</comment>
<evidence type="ECO:0000256" key="2">
    <source>
        <dbReference type="ARBA" id="ARBA00008770"/>
    </source>
</evidence>
<dbReference type="Proteomes" id="UP000219621">
    <property type="component" value="Unassembled WGS sequence"/>
</dbReference>
<dbReference type="Gene3D" id="3.30.70.1020">
    <property type="entry name" value="Trehalose-6-phosphate phosphatase related protein, domain 2"/>
    <property type="match status" value="1"/>
</dbReference>
<evidence type="ECO:0000313" key="6">
    <source>
        <dbReference type="Proteomes" id="UP000219621"/>
    </source>
</evidence>
<comment type="function">
    <text evidence="4">Removes the phosphate from trehalose 6-phosphate to produce free trehalose.</text>
</comment>
<dbReference type="GO" id="GO:0046872">
    <property type="term" value="F:metal ion binding"/>
    <property type="evidence" value="ECO:0007669"/>
    <property type="project" value="UniProtKB-KW"/>
</dbReference>
<evidence type="ECO:0000256" key="1">
    <source>
        <dbReference type="ARBA" id="ARBA00005199"/>
    </source>
</evidence>
<dbReference type="EC" id="3.1.3.12" evidence="4"/>
<dbReference type="NCBIfam" id="TIGR01484">
    <property type="entry name" value="HAD-SF-IIB"/>
    <property type="match status" value="1"/>
</dbReference>
<dbReference type="InterPro" id="IPR036412">
    <property type="entry name" value="HAD-like_sf"/>
</dbReference>
<dbReference type="SUPFAM" id="SSF56784">
    <property type="entry name" value="HAD-like"/>
    <property type="match status" value="1"/>
</dbReference>